<name>F8MV44_NEUT8</name>
<keyword evidence="3" id="KW-1185">Reference proteome</keyword>
<feature type="region of interest" description="Disordered" evidence="1">
    <location>
        <begin position="29"/>
        <end position="70"/>
    </location>
</feature>
<dbReference type="GeneID" id="20828211"/>
<dbReference type="AlphaFoldDB" id="F8MV44"/>
<protein>
    <submittedName>
        <fullName evidence="2">Uncharacterized protein</fullName>
    </submittedName>
</protein>
<dbReference type="EMBL" id="GL891307">
    <property type="protein sequence ID" value="EGO54669.1"/>
    <property type="molecule type" value="Genomic_DNA"/>
</dbReference>
<evidence type="ECO:0000313" key="3">
    <source>
        <dbReference type="Proteomes" id="UP000008065"/>
    </source>
</evidence>
<dbReference type="KEGG" id="nte:NEUTE1DRAFT49468"/>
<dbReference type="VEuPathDB" id="FungiDB:NEUTE1DRAFT_49468"/>
<evidence type="ECO:0000256" key="1">
    <source>
        <dbReference type="SAM" id="MobiDB-lite"/>
    </source>
</evidence>
<dbReference type="RefSeq" id="XP_009853863.1">
    <property type="nucleotide sequence ID" value="XM_009855561.1"/>
</dbReference>
<accession>F8MV44</accession>
<reference evidence="3" key="1">
    <citation type="journal article" date="2011" name="Genetics">
        <title>Massive changes in genome architecture accompany the transition to self-fertility in the filamentous fungus Neurospora tetrasperma.</title>
        <authorList>
            <person name="Ellison C.E."/>
            <person name="Stajich J.E."/>
            <person name="Jacobson D.J."/>
            <person name="Natvig D.O."/>
            <person name="Lapidus A."/>
            <person name="Foster B."/>
            <person name="Aerts A."/>
            <person name="Riley R."/>
            <person name="Lindquist E.A."/>
            <person name="Grigoriev I.V."/>
            <person name="Taylor J.W."/>
        </authorList>
    </citation>
    <scope>NUCLEOTIDE SEQUENCE [LARGE SCALE GENOMIC DNA]</scope>
    <source>
        <strain evidence="3">FGSC 2508 / P0657</strain>
    </source>
</reference>
<evidence type="ECO:0000313" key="2">
    <source>
        <dbReference type="EMBL" id="EGO54669.1"/>
    </source>
</evidence>
<proteinExistence type="predicted"/>
<organism evidence="2 3">
    <name type="scientific">Neurospora tetrasperma (strain FGSC 2508 / ATCC MYA-4615 / P0657)</name>
    <dbReference type="NCBI Taxonomy" id="510951"/>
    <lineage>
        <taxon>Eukaryota</taxon>
        <taxon>Fungi</taxon>
        <taxon>Dikarya</taxon>
        <taxon>Ascomycota</taxon>
        <taxon>Pezizomycotina</taxon>
        <taxon>Sordariomycetes</taxon>
        <taxon>Sordariomycetidae</taxon>
        <taxon>Sordariales</taxon>
        <taxon>Sordariaceae</taxon>
        <taxon>Neurospora</taxon>
    </lineage>
</organism>
<dbReference type="Proteomes" id="UP000008065">
    <property type="component" value="Unassembled WGS sequence"/>
</dbReference>
<dbReference type="HOGENOM" id="CLU_2758422_0_0_1"/>
<sequence length="70" mass="7626">MGPIIHYSYLLRRGWIGGLWNMKKLLPKVSGSRTETEKNLGGSGEMASVEPCPSAGSDEWQAIPVKHGTN</sequence>
<gene>
    <name evidence="2" type="ORF">NEUTE1DRAFT_49468</name>
</gene>